<evidence type="ECO:0000259" key="14">
    <source>
        <dbReference type="Pfam" id="PF07715"/>
    </source>
</evidence>
<dbReference type="Gene3D" id="2.60.40.1120">
    <property type="entry name" value="Carboxypeptidase-like, regulatory domain"/>
    <property type="match status" value="1"/>
</dbReference>
<evidence type="ECO:0000256" key="11">
    <source>
        <dbReference type="RuleBase" id="RU003357"/>
    </source>
</evidence>
<dbReference type="SUPFAM" id="SSF49464">
    <property type="entry name" value="Carboxypeptidase regulatory domain-like"/>
    <property type="match status" value="1"/>
</dbReference>
<dbReference type="InterPro" id="IPR012910">
    <property type="entry name" value="Plug_dom"/>
</dbReference>
<sequence>MKNKLFKNLIFPVFLCLGSVIYAQTVQGVVTDVSGPIPGANIVIKGTTTGTVTDFDGNYEIAVNTGDVIVVSYIGYLTQEIEYTGQETIDVQLQEDAALLEEVVVVGYGKSVKKEDLTGAVSVVGSKELEKSPLINVDQALQGRASGVQLTQNSGAPGAGLKIRVRGSNSITGSNSPLVVVDGLIDVDINSVNPSDIQSISVLKDASSSAIYGNRAANGVIIITTKKGADGKSIIEFGSYISFSDPSDSIDLLSASEFIDFANTKNIGATGNPIPVFDSQQKINDFIAKSVDYQEEVYRTAIAQNYQISFRGGSEKMNYYVSGNYLDQEGLAINTNFKRYSLRSNINADLTDKLNLSTSLNLIRQEGLNNDPGFGAGLALGAVGFDKTTPIFDANGNYNRQTLVIGGVQESVLTNPIFTARESIGTSSVNRVQANVALNYNLVENLDFNVSGGIDYANIAVAYFNPANNDAAQITAGQNANNSNKTQYAFRLNYDNTFNEKHNLNATAIFEERKNLSTGFNADGRGFYTASTGFDNIGLADTQTIGSGVSERTLRSAIGRATYNYDSRYLVTGSVRYDESSVFLKDQGGVFSSFALGWNINNEEFFTSETISTLRLRGGWGQTGNELIGTSDALNLLRNNPWIPNGGATGSTAILPGTRLANPDLTWETTVQTNIGLDVGILNDRFNLTLEYYSKKTEDLLLTRQVPRFTGRVDQVVNAGEVENKGFDINLTGRIVQNENFLWDFSANLSSNKNKVLSLIGDETEVFPGLTVGGSIPAPSIVRVGEPIGVFYGFIYEGVNSADGNAIYAADQDIIGDANPDFTFGINNNMSYKGFDLNFFFQGVSGNDVFNRARSLIIGRDGRIPFGTSAELRNTWTASNTSAPLPSLNATNTQSQSSEFIEDGSFIRLKNISLGYTLRDVNALDAMGAESLRLYVSAQNLITITNYSGLDPEVSNGGENDRLAGVDIGALPTSKTFTLGLNLKF</sequence>
<evidence type="ECO:0000259" key="13">
    <source>
        <dbReference type="Pfam" id="PF00593"/>
    </source>
</evidence>
<reference evidence="15 16" key="1">
    <citation type="submission" date="2020-08" db="EMBL/GenBank/DDBJ databases">
        <title>Arenibacter gaetbuli sp. nov., isolated from a sand dune.</title>
        <authorList>
            <person name="Park S."/>
            <person name="Yoon J.-H."/>
        </authorList>
    </citation>
    <scope>NUCLEOTIDE SEQUENCE [LARGE SCALE GENOMIC DNA]</scope>
    <source>
        <strain evidence="15 16">BSSL-BM3</strain>
    </source>
</reference>
<evidence type="ECO:0000256" key="4">
    <source>
        <dbReference type="ARBA" id="ARBA00022692"/>
    </source>
</evidence>
<gene>
    <name evidence="15" type="ORF">H4O18_17590</name>
</gene>
<feature type="domain" description="TonB-dependent receptor-like beta-barrel" evidence="13">
    <location>
        <begin position="402"/>
        <end position="941"/>
    </location>
</feature>
<name>A0ABR7QRJ7_9FLAO</name>
<evidence type="ECO:0000256" key="12">
    <source>
        <dbReference type="SAM" id="SignalP"/>
    </source>
</evidence>
<dbReference type="Gene3D" id="2.170.130.10">
    <property type="entry name" value="TonB-dependent receptor, plug domain"/>
    <property type="match status" value="1"/>
</dbReference>
<evidence type="ECO:0000256" key="3">
    <source>
        <dbReference type="ARBA" id="ARBA00022452"/>
    </source>
</evidence>
<evidence type="ECO:0000256" key="8">
    <source>
        <dbReference type="ARBA" id="ARBA00023170"/>
    </source>
</evidence>
<keyword evidence="4 10" id="KW-0812">Transmembrane</keyword>
<dbReference type="Pfam" id="PF00593">
    <property type="entry name" value="TonB_dep_Rec_b-barrel"/>
    <property type="match status" value="1"/>
</dbReference>
<comment type="subcellular location">
    <subcellularLocation>
        <location evidence="1 10">Cell outer membrane</location>
        <topology evidence="1 10">Multi-pass membrane protein</topology>
    </subcellularLocation>
</comment>
<accession>A0ABR7QRJ7</accession>
<evidence type="ECO:0000256" key="10">
    <source>
        <dbReference type="PROSITE-ProRule" id="PRU01360"/>
    </source>
</evidence>
<keyword evidence="2 10" id="KW-0813">Transport</keyword>
<evidence type="ECO:0000256" key="1">
    <source>
        <dbReference type="ARBA" id="ARBA00004571"/>
    </source>
</evidence>
<dbReference type="InterPro" id="IPR023997">
    <property type="entry name" value="TonB-dep_OMP_SusC/RagA_CS"/>
</dbReference>
<feature type="signal peptide" evidence="12">
    <location>
        <begin position="1"/>
        <end position="23"/>
    </location>
</feature>
<comment type="caution">
    <text evidence="15">The sequence shown here is derived from an EMBL/GenBank/DDBJ whole genome shotgun (WGS) entry which is preliminary data.</text>
</comment>
<evidence type="ECO:0000256" key="2">
    <source>
        <dbReference type="ARBA" id="ARBA00022448"/>
    </source>
</evidence>
<dbReference type="InterPro" id="IPR023996">
    <property type="entry name" value="TonB-dep_OMP_SusC/RagA"/>
</dbReference>
<keyword evidence="8 15" id="KW-0675">Receptor</keyword>
<feature type="chain" id="PRO_5046186663" evidence="12">
    <location>
        <begin position="24"/>
        <end position="985"/>
    </location>
</feature>
<dbReference type="PANTHER" id="PTHR30069">
    <property type="entry name" value="TONB-DEPENDENT OUTER MEMBRANE RECEPTOR"/>
    <property type="match status" value="1"/>
</dbReference>
<dbReference type="RefSeq" id="WP_187587024.1">
    <property type="nucleotide sequence ID" value="NZ_JACLHY010000022.1"/>
</dbReference>
<dbReference type="EMBL" id="JACLHY010000022">
    <property type="protein sequence ID" value="MBC8769816.1"/>
    <property type="molecule type" value="Genomic_DNA"/>
</dbReference>
<organism evidence="15 16">
    <name type="scientific">Arenibacter arenosicollis</name>
    <dbReference type="NCBI Taxonomy" id="2762274"/>
    <lineage>
        <taxon>Bacteria</taxon>
        <taxon>Pseudomonadati</taxon>
        <taxon>Bacteroidota</taxon>
        <taxon>Flavobacteriia</taxon>
        <taxon>Flavobacteriales</taxon>
        <taxon>Flavobacteriaceae</taxon>
        <taxon>Arenibacter</taxon>
    </lineage>
</organism>
<keyword evidence="9 10" id="KW-0998">Cell outer membrane</keyword>
<dbReference type="Gene3D" id="2.40.170.20">
    <property type="entry name" value="TonB-dependent receptor, beta-barrel domain"/>
    <property type="match status" value="1"/>
</dbReference>
<dbReference type="Pfam" id="PF13715">
    <property type="entry name" value="CarbopepD_reg_2"/>
    <property type="match status" value="1"/>
</dbReference>
<evidence type="ECO:0000256" key="6">
    <source>
        <dbReference type="ARBA" id="ARBA00023077"/>
    </source>
</evidence>
<dbReference type="PROSITE" id="PS52016">
    <property type="entry name" value="TONB_DEPENDENT_REC_3"/>
    <property type="match status" value="1"/>
</dbReference>
<keyword evidence="5 12" id="KW-0732">Signal</keyword>
<evidence type="ECO:0000313" key="15">
    <source>
        <dbReference type="EMBL" id="MBC8769816.1"/>
    </source>
</evidence>
<evidence type="ECO:0000256" key="9">
    <source>
        <dbReference type="ARBA" id="ARBA00023237"/>
    </source>
</evidence>
<evidence type="ECO:0000313" key="16">
    <source>
        <dbReference type="Proteomes" id="UP000618952"/>
    </source>
</evidence>
<comment type="similarity">
    <text evidence="10 11">Belongs to the TonB-dependent receptor family.</text>
</comment>
<dbReference type="InterPro" id="IPR037066">
    <property type="entry name" value="Plug_dom_sf"/>
</dbReference>
<dbReference type="InterPro" id="IPR036942">
    <property type="entry name" value="Beta-barrel_TonB_sf"/>
</dbReference>
<dbReference type="Proteomes" id="UP000618952">
    <property type="component" value="Unassembled WGS sequence"/>
</dbReference>
<dbReference type="NCBIfam" id="TIGR04056">
    <property type="entry name" value="OMP_RagA_SusC"/>
    <property type="match status" value="1"/>
</dbReference>
<dbReference type="InterPro" id="IPR000531">
    <property type="entry name" value="Beta-barrel_TonB"/>
</dbReference>
<proteinExistence type="inferred from homology"/>
<keyword evidence="3 10" id="KW-1134">Transmembrane beta strand</keyword>
<dbReference type="Pfam" id="PF07715">
    <property type="entry name" value="Plug"/>
    <property type="match status" value="1"/>
</dbReference>
<keyword evidence="16" id="KW-1185">Reference proteome</keyword>
<dbReference type="NCBIfam" id="TIGR04057">
    <property type="entry name" value="SusC_RagA_signa"/>
    <property type="match status" value="1"/>
</dbReference>
<dbReference type="InterPro" id="IPR008969">
    <property type="entry name" value="CarboxyPept-like_regulatory"/>
</dbReference>
<keyword evidence="7 10" id="KW-0472">Membrane</keyword>
<keyword evidence="6 11" id="KW-0798">TonB box</keyword>
<evidence type="ECO:0000256" key="7">
    <source>
        <dbReference type="ARBA" id="ARBA00023136"/>
    </source>
</evidence>
<dbReference type="SUPFAM" id="SSF56935">
    <property type="entry name" value="Porins"/>
    <property type="match status" value="1"/>
</dbReference>
<evidence type="ECO:0000256" key="5">
    <source>
        <dbReference type="ARBA" id="ARBA00022729"/>
    </source>
</evidence>
<dbReference type="PANTHER" id="PTHR30069:SF29">
    <property type="entry name" value="HEMOGLOBIN AND HEMOGLOBIN-HAPTOGLOBIN-BINDING PROTEIN 1-RELATED"/>
    <property type="match status" value="1"/>
</dbReference>
<feature type="domain" description="TonB-dependent receptor plug" evidence="14">
    <location>
        <begin position="114"/>
        <end position="220"/>
    </location>
</feature>
<protein>
    <submittedName>
        <fullName evidence="15">TonB-dependent receptor</fullName>
    </submittedName>
</protein>
<dbReference type="InterPro" id="IPR039426">
    <property type="entry name" value="TonB-dep_rcpt-like"/>
</dbReference>